<comment type="caution">
    <text evidence="6">The sequence shown here is derived from an EMBL/GenBank/DDBJ whole genome shotgun (WGS) entry which is preliminary data.</text>
</comment>
<dbReference type="EMBL" id="JAVHNR010000006">
    <property type="protein sequence ID" value="KAK6339857.1"/>
    <property type="molecule type" value="Genomic_DNA"/>
</dbReference>
<dbReference type="GO" id="GO:0016020">
    <property type="term" value="C:membrane"/>
    <property type="evidence" value="ECO:0007669"/>
    <property type="project" value="UniProtKB-SubCell"/>
</dbReference>
<keyword evidence="7" id="KW-1185">Reference proteome</keyword>
<sequence>MEAISIAHLITESNIKAYVLPVVTCAVLGIASGGVTTKFHPSWFDIAWTLPRTVLYIWLCVFYFDCSNQKDPKSIEEDRLNKPWRAVPSGRLTAEALQKIYVAAGVVLLIISATWLGGFPEALAFMVETYIYDCASGNDSWWARGVINGLFYMTGQLGATRVAGASLPMNEISRAGYEWCILLGLCMTTTIQIVDFRDQEGDGKRGRRTMPLVFGDGLARNITNGIILFWSIFCPMYWSHGKATAAYILPLVLGIYVTGRLYMRRSVEADRKSFHLYSLAWLPAIYAVPLLSRYSLV</sequence>
<dbReference type="GO" id="GO:0016765">
    <property type="term" value="F:transferase activity, transferring alkyl or aryl (other than methyl) groups"/>
    <property type="evidence" value="ECO:0007669"/>
    <property type="project" value="InterPro"/>
</dbReference>
<dbReference type="InterPro" id="IPR050475">
    <property type="entry name" value="Prenyltransferase_related"/>
</dbReference>
<dbReference type="AlphaFoldDB" id="A0AAN8NSN0"/>
<evidence type="ECO:0000256" key="1">
    <source>
        <dbReference type="ARBA" id="ARBA00004141"/>
    </source>
</evidence>
<feature type="transmembrane region" description="Helical" evidence="5">
    <location>
        <begin position="100"/>
        <end position="118"/>
    </location>
</feature>
<protein>
    <submittedName>
        <fullName evidence="6">Uncharacterized protein</fullName>
    </submittedName>
</protein>
<keyword evidence="4 5" id="KW-0472">Membrane</keyword>
<feature type="transmembrane region" description="Helical" evidence="5">
    <location>
        <begin position="46"/>
        <end position="64"/>
    </location>
</feature>
<evidence type="ECO:0000313" key="7">
    <source>
        <dbReference type="Proteomes" id="UP001313282"/>
    </source>
</evidence>
<keyword evidence="3 5" id="KW-1133">Transmembrane helix</keyword>
<feature type="transmembrane region" description="Helical" evidence="5">
    <location>
        <begin position="274"/>
        <end position="292"/>
    </location>
</feature>
<evidence type="ECO:0000313" key="6">
    <source>
        <dbReference type="EMBL" id="KAK6339857.1"/>
    </source>
</evidence>
<dbReference type="InterPro" id="IPR000537">
    <property type="entry name" value="UbiA_prenyltransferase"/>
</dbReference>
<feature type="transmembrane region" description="Helical" evidence="5">
    <location>
        <begin position="244"/>
        <end position="262"/>
    </location>
</feature>
<evidence type="ECO:0000256" key="2">
    <source>
        <dbReference type="ARBA" id="ARBA00022692"/>
    </source>
</evidence>
<evidence type="ECO:0000256" key="3">
    <source>
        <dbReference type="ARBA" id="ARBA00022989"/>
    </source>
</evidence>
<dbReference type="PANTHER" id="PTHR42723:SF1">
    <property type="entry name" value="CHLOROPHYLL SYNTHASE, CHLOROPLASTIC"/>
    <property type="match status" value="1"/>
</dbReference>
<organism evidence="6 7">
    <name type="scientific">Orbilia javanica</name>
    <dbReference type="NCBI Taxonomy" id="47235"/>
    <lineage>
        <taxon>Eukaryota</taxon>
        <taxon>Fungi</taxon>
        <taxon>Dikarya</taxon>
        <taxon>Ascomycota</taxon>
        <taxon>Pezizomycotina</taxon>
        <taxon>Orbiliomycetes</taxon>
        <taxon>Orbiliales</taxon>
        <taxon>Orbiliaceae</taxon>
        <taxon>Orbilia</taxon>
    </lineage>
</organism>
<dbReference type="PANTHER" id="PTHR42723">
    <property type="entry name" value="CHLOROPHYLL SYNTHASE"/>
    <property type="match status" value="1"/>
</dbReference>
<name>A0AAN8NSN0_9PEZI</name>
<comment type="subcellular location">
    <subcellularLocation>
        <location evidence="1">Membrane</location>
        <topology evidence="1">Multi-pass membrane protein</topology>
    </subcellularLocation>
</comment>
<dbReference type="CDD" id="cd13965">
    <property type="entry name" value="PT_UbiA_3"/>
    <property type="match status" value="1"/>
</dbReference>
<keyword evidence="2 5" id="KW-0812">Transmembrane</keyword>
<dbReference type="Proteomes" id="UP001313282">
    <property type="component" value="Unassembled WGS sequence"/>
</dbReference>
<feature type="transmembrane region" description="Helical" evidence="5">
    <location>
        <begin position="217"/>
        <end position="238"/>
    </location>
</feature>
<proteinExistence type="predicted"/>
<accession>A0AAN8NSN0</accession>
<evidence type="ECO:0000256" key="4">
    <source>
        <dbReference type="ARBA" id="ARBA00023136"/>
    </source>
</evidence>
<dbReference type="Pfam" id="PF01040">
    <property type="entry name" value="UbiA"/>
    <property type="match status" value="1"/>
</dbReference>
<gene>
    <name evidence="6" type="ORF">TWF718_009247</name>
</gene>
<feature type="transmembrane region" description="Helical" evidence="5">
    <location>
        <begin position="15"/>
        <end position="34"/>
    </location>
</feature>
<reference evidence="6 7" key="1">
    <citation type="submission" date="2019-10" db="EMBL/GenBank/DDBJ databases">
        <authorList>
            <person name="Palmer J.M."/>
        </authorList>
    </citation>
    <scope>NUCLEOTIDE SEQUENCE [LARGE SCALE GENOMIC DNA]</scope>
    <source>
        <strain evidence="6 7">TWF718</strain>
    </source>
</reference>
<evidence type="ECO:0000256" key="5">
    <source>
        <dbReference type="SAM" id="Phobius"/>
    </source>
</evidence>
<feature type="transmembrane region" description="Helical" evidence="5">
    <location>
        <begin position="176"/>
        <end position="196"/>
    </location>
</feature>